<dbReference type="GO" id="GO:0043709">
    <property type="term" value="P:cell adhesion involved in single-species biofilm formation"/>
    <property type="evidence" value="ECO:0007669"/>
    <property type="project" value="TreeGrafter"/>
</dbReference>
<dbReference type="RefSeq" id="WP_081556749.1">
    <property type="nucleotide sequence ID" value="NZ_MUKV01000040.1"/>
</dbReference>
<dbReference type="Gene3D" id="2.60.40.1090">
    <property type="entry name" value="Fimbrial-type adhesion domain"/>
    <property type="match status" value="1"/>
</dbReference>
<sequence>MKKAVALALISGAMVPGLALAADGNMSFTGNVTANTCVINSPDLTIDMGDVPASALATPGARAGQTRFEIALTGCTEGVAKVAAKFESGTADLSTGRLGLTADVNQAKNVQIAIYDMADAENKFGQAPPTSSYQDIISGSATLRYSAWYVATGVATVGTANAAATYTLAYE</sequence>
<feature type="chain" id="PRO_5012054249" description="Fimbrial-type adhesion domain-containing protein" evidence="2">
    <location>
        <begin position="22"/>
        <end position="171"/>
    </location>
</feature>
<feature type="signal peptide" evidence="2">
    <location>
        <begin position="1"/>
        <end position="21"/>
    </location>
</feature>
<dbReference type="InterPro" id="IPR000259">
    <property type="entry name" value="Adhesion_dom_fimbrial"/>
</dbReference>
<accession>A0A1W0CEP5</accession>
<feature type="domain" description="Fimbrial-type adhesion" evidence="3">
    <location>
        <begin position="26"/>
        <end position="170"/>
    </location>
</feature>
<proteinExistence type="predicted"/>
<evidence type="ECO:0000256" key="2">
    <source>
        <dbReference type="SAM" id="SignalP"/>
    </source>
</evidence>
<name>A0A1W0CEP5_9NEIS</name>
<evidence type="ECO:0000259" key="3">
    <source>
        <dbReference type="Pfam" id="PF00419"/>
    </source>
</evidence>
<comment type="caution">
    <text evidence="4">The sequence shown here is derived from an EMBL/GenBank/DDBJ whole genome shotgun (WGS) entry which is preliminary data.</text>
</comment>
<dbReference type="InterPro" id="IPR036937">
    <property type="entry name" value="Adhesion_dom_fimbrial_sf"/>
</dbReference>
<dbReference type="AlphaFoldDB" id="A0A1W0CEP5"/>
<keyword evidence="1 2" id="KW-0732">Signal</keyword>
<dbReference type="GO" id="GO:0009289">
    <property type="term" value="C:pilus"/>
    <property type="evidence" value="ECO:0007669"/>
    <property type="project" value="InterPro"/>
</dbReference>
<protein>
    <recommendedName>
        <fullName evidence="3">Fimbrial-type adhesion domain-containing protein</fullName>
    </recommendedName>
</protein>
<evidence type="ECO:0000256" key="1">
    <source>
        <dbReference type="ARBA" id="ARBA00022729"/>
    </source>
</evidence>
<dbReference type="EMBL" id="MUKV01000040">
    <property type="protein sequence ID" value="OQS33207.1"/>
    <property type="molecule type" value="Genomic_DNA"/>
</dbReference>
<dbReference type="InterPro" id="IPR050263">
    <property type="entry name" value="Bact_Fimbrial_Adh_Pro"/>
</dbReference>
<dbReference type="SUPFAM" id="SSF49401">
    <property type="entry name" value="Bacterial adhesins"/>
    <property type="match status" value="1"/>
</dbReference>
<dbReference type="Proteomes" id="UP000192721">
    <property type="component" value="Unassembled WGS sequence"/>
</dbReference>
<dbReference type="PANTHER" id="PTHR33420:SF3">
    <property type="entry name" value="FIMBRIAL SUBUNIT ELFA"/>
    <property type="match status" value="1"/>
</dbReference>
<organism evidence="4 5">
    <name type="scientific">Chromobacterium haemolyticum</name>
    <dbReference type="NCBI Taxonomy" id="394935"/>
    <lineage>
        <taxon>Bacteria</taxon>
        <taxon>Pseudomonadati</taxon>
        <taxon>Pseudomonadota</taxon>
        <taxon>Betaproteobacteria</taxon>
        <taxon>Neisseriales</taxon>
        <taxon>Chromobacteriaceae</taxon>
        <taxon>Chromobacterium</taxon>
    </lineage>
</organism>
<evidence type="ECO:0000313" key="4">
    <source>
        <dbReference type="EMBL" id="OQS33207.1"/>
    </source>
</evidence>
<reference evidence="4 5" key="1">
    <citation type="submission" date="2017-02" db="EMBL/GenBank/DDBJ databases">
        <title>Chromobacterium haemolyticum H5244.</title>
        <authorList>
            <person name="Gulvik C.A."/>
        </authorList>
    </citation>
    <scope>NUCLEOTIDE SEQUENCE [LARGE SCALE GENOMIC DNA]</scope>
    <source>
        <strain evidence="4 5">H5244</strain>
    </source>
</reference>
<dbReference type="PANTHER" id="PTHR33420">
    <property type="entry name" value="FIMBRIAL SUBUNIT ELFA-RELATED"/>
    <property type="match status" value="1"/>
</dbReference>
<evidence type="ECO:0000313" key="5">
    <source>
        <dbReference type="Proteomes" id="UP000192721"/>
    </source>
</evidence>
<dbReference type="InterPro" id="IPR008966">
    <property type="entry name" value="Adhesion_dom_sf"/>
</dbReference>
<gene>
    <name evidence="4" type="ORF">B0T45_20550</name>
</gene>
<dbReference type="Pfam" id="PF00419">
    <property type="entry name" value="Fimbrial"/>
    <property type="match status" value="1"/>
</dbReference>